<keyword evidence="4 8" id="KW-0507">mRNA processing</keyword>
<comment type="function">
    <text evidence="8">First step of mRNA capping. Converts the 5'-triphosphate end of a nascent mRNA chain into a diphosphate end.</text>
</comment>
<dbReference type="InterPro" id="IPR040343">
    <property type="entry name" value="Cet1/Ctl1"/>
</dbReference>
<comment type="subcellular location">
    <subcellularLocation>
        <location evidence="2 8">Nucleus</location>
    </subcellularLocation>
</comment>
<evidence type="ECO:0000256" key="4">
    <source>
        <dbReference type="ARBA" id="ARBA00022664"/>
    </source>
</evidence>
<keyword evidence="8" id="KW-0506">mRNA capping</keyword>
<evidence type="ECO:0000256" key="7">
    <source>
        <dbReference type="ARBA" id="ARBA00047740"/>
    </source>
</evidence>
<reference evidence="12" key="2">
    <citation type="submission" date="2015-01" db="EMBL/GenBank/DDBJ databases">
        <title>Evolutionary Origins and Diversification of the Mycorrhizal Mutualists.</title>
        <authorList>
            <consortium name="DOE Joint Genome Institute"/>
            <consortium name="Mycorrhizal Genomics Consortium"/>
            <person name="Kohler A."/>
            <person name="Kuo A."/>
            <person name="Nagy L.G."/>
            <person name="Floudas D."/>
            <person name="Copeland A."/>
            <person name="Barry K.W."/>
            <person name="Cichocki N."/>
            <person name="Veneault-Fourrey C."/>
            <person name="LaButti K."/>
            <person name="Lindquist E.A."/>
            <person name="Lipzen A."/>
            <person name="Lundell T."/>
            <person name="Morin E."/>
            <person name="Murat C."/>
            <person name="Riley R."/>
            <person name="Ohm R."/>
            <person name="Sun H."/>
            <person name="Tunlid A."/>
            <person name="Henrissat B."/>
            <person name="Grigoriev I.V."/>
            <person name="Hibbett D.S."/>
            <person name="Martin F."/>
        </authorList>
    </citation>
    <scope>NUCLEOTIDE SEQUENCE [LARGE SCALE GENOMIC DNA]</scope>
    <source>
        <strain evidence="12">MUT 4182</strain>
    </source>
</reference>
<organism evidence="11 12">
    <name type="scientific">Tulasnella calospora MUT 4182</name>
    <dbReference type="NCBI Taxonomy" id="1051891"/>
    <lineage>
        <taxon>Eukaryota</taxon>
        <taxon>Fungi</taxon>
        <taxon>Dikarya</taxon>
        <taxon>Basidiomycota</taxon>
        <taxon>Agaricomycotina</taxon>
        <taxon>Agaricomycetes</taxon>
        <taxon>Cantharellales</taxon>
        <taxon>Tulasnellaceae</taxon>
        <taxon>Tulasnella</taxon>
    </lineage>
</organism>
<comment type="similarity">
    <text evidence="3 8">Belongs to the fungal TPase family.</text>
</comment>
<dbReference type="Gene3D" id="3.20.100.10">
    <property type="entry name" value="mRNA triphosphatase Cet1-like"/>
    <property type="match status" value="1"/>
</dbReference>
<feature type="compositionally biased region" description="Polar residues" evidence="9">
    <location>
        <begin position="1"/>
        <end position="18"/>
    </location>
</feature>
<protein>
    <recommendedName>
        <fullName evidence="8">mRNA-capping enzyme subunit beta</fullName>
        <ecNumber evidence="8">3.6.1.74</ecNumber>
    </recommendedName>
    <alternativeName>
        <fullName evidence="8">mRNA 5'-phosphatase</fullName>
    </alternativeName>
    <alternativeName>
        <fullName evidence="8">mRNA 5'-triphosphate monophosphatase</fullName>
    </alternativeName>
</protein>
<evidence type="ECO:0000256" key="1">
    <source>
        <dbReference type="ARBA" id="ARBA00001946"/>
    </source>
</evidence>
<dbReference type="AlphaFoldDB" id="A0A0C3QIC7"/>
<evidence type="ECO:0000313" key="11">
    <source>
        <dbReference type="EMBL" id="KIO25689.1"/>
    </source>
</evidence>
<dbReference type="InterPro" id="IPR037009">
    <property type="entry name" value="mRNA_triPase_Cet1_sf"/>
</dbReference>
<dbReference type="GO" id="GO:0031533">
    <property type="term" value="C:mRNA capping enzyme complex"/>
    <property type="evidence" value="ECO:0007669"/>
    <property type="project" value="UniProtKB-UniRule"/>
</dbReference>
<feature type="region of interest" description="Disordered" evidence="9">
    <location>
        <begin position="92"/>
        <end position="111"/>
    </location>
</feature>
<dbReference type="CDD" id="cd07470">
    <property type="entry name" value="CYTH-like_mRNA_RTPase"/>
    <property type="match status" value="1"/>
</dbReference>
<evidence type="ECO:0000259" key="10">
    <source>
        <dbReference type="Pfam" id="PF02940"/>
    </source>
</evidence>
<dbReference type="EC" id="3.6.1.74" evidence="8"/>
<accession>A0A0C3QIC7</accession>
<dbReference type="PANTHER" id="PTHR28118">
    <property type="entry name" value="POLYNUCLEOTIDE 5'-TRIPHOSPHATASE-RELATED"/>
    <property type="match status" value="1"/>
</dbReference>
<sequence>MTVQQHATYNQSLNSLVQRTGDPNYPNARIRYEHMRLVDTFYNMPASSGGGKVRVTRDEKTGQIKECVQKVRIADLNVYSPKRKMDWRVSVSVETPAKPPPDSLPPTNTRRKDRLSYSHQAFKIDLTQVTTGPDPAHPQTSHELEIEFADSGELMRCARVRTKGSSGATWSGKEGEAFDELIRVFVNNIRILVRNAG</sequence>
<evidence type="ECO:0000256" key="2">
    <source>
        <dbReference type="ARBA" id="ARBA00004123"/>
    </source>
</evidence>
<dbReference type="PANTHER" id="PTHR28118:SF1">
    <property type="entry name" value="POLYNUCLEOTIDE 5'-TRIPHOSPHATASE CTL1-RELATED"/>
    <property type="match status" value="1"/>
</dbReference>
<dbReference type="GO" id="GO:0140818">
    <property type="term" value="F:mRNA 5'-triphosphate monophosphatase activity"/>
    <property type="evidence" value="ECO:0007669"/>
    <property type="project" value="UniProtKB-EC"/>
</dbReference>
<evidence type="ECO:0000313" key="12">
    <source>
        <dbReference type="Proteomes" id="UP000054248"/>
    </source>
</evidence>
<dbReference type="GO" id="GO:0006370">
    <property type="term" value="P:7-methylguanosine mRNA capping"/>
    <property type="evidence" value="ECO:0007669"/>
    <property type="project" value="UniProtKB-UniRule"/>
</dbReference>
<evidence type="ECO:0000256" key="8">
    <source>
        <dbReference type="RuleBase" id="RU367053"/>
    </source>
</evidence>
<evidence type="ECO:0000256" key="9">
    <source>
        <dbReference type="SAM" id="MobiDB-lite"/>
    </source>
</evidence>
<dbReference type="Pfam" id="PF02940">
    <property type="entry name" value="mRNA_triPase"/>
    <property type="match status" value="1"/>
</dbReference>
<keyword evidence="5 8" id="KW-0378">Hydrolase</keyword>
<dbReference type="InterPro" id="IPR004206">
    <property type="entry name" value="mRNA_triPase_Cet1"/>
</dbReference>
<name>A0A0C3QIC7_9AGAM</name>
<evidence type="ECO:0000256" key="6">
    <source>
        <dbReference type="ARBA" id="ARBA00023242"/>
    </source>
</evidence>
<comment type="catalytic activity">
    <reaction evidence="7">
        <text>a 5'-end triphospho-ribonucleoside in mRNA + H2O = a 5'-end diphospho-ribonucleoside in mRNA + phosphate + H(+)</text>
        <dbReference type="Rhea" id="RHEA:67004"/>
        <dbReference type="Rhea" id="RHEA-COMP:17164"/>
        <dbReference type="Rhea" id="RHEA-COMP:17165"/>
        <dbReference type="ChEBI" id="CHEBI:15377"/>
        <dbReference type="ChEBI" id="CHEBI:15378"/>
        <dbReference type="ChEBI" id="CHEBI:43474"/>
        <dbReference type="ChEBI" id="CHEBI:167616"/>
        <dbReference type="ChEBI" id="CHEBI:167618"/>
        <dbReference type="EC" id="3.6.1.74"/>
    </reaction>
    <physiologicalReaction direction="left-to-right" evidence="7">
        <dbReference type="Rhea" id="RHEA:67005"/>
    </physiologicalReaction>
</comment>
<dbReference type="HOGENOM" id="CLU_1385096_0_0_1"/>
<dbReference type="Proteomes" id="UP000054248">
    <property type="component" value="Unassembled WGS sequence"/>
</dbReference>
<keyword evidence="12" id="KW-1185">Reference proteome</keyword>
<dbReference type="STRING" id="1051891.A0A0C3QIC7"/>
<evidence type="ECO:0000256" key="5">
    <source>
        <dbReference type="ARBA" id="ARBA00022801"/>
    </source>
</evidence>
<dbReference type="SUPFAM" id="SSF55154">
    <property type="entry name" value="CYTH-like phosphatases"/>
    <property type="match status" value="1"/>
</dbReference>
<feature type="domain" description="mRNA triphosphatase Cet1-like" evidence="10">
    <location>
        <begin position="1"/>
        <end position="148"/>
    </location>
</feature>
<comment type="cofactor">
    <cofactor evidence="1 8">
        <name>Mg(2+)</name>
        <dbReference type="ChEBI" id="CHEBI:18420"/>
    </cofactor>
</comment>
<comment type="subunit">
    <text evidence="8">Heterodimer. The mRNA-capping enzyme is composed of two separate chains alpha and beta, respectively a mRNA guanylyltransferase and an mRNA 5'-triphosphate monophosphatase.</text>
</comment>
<gene>
    <name evidence="11" type="ORF">M407DRAFT_207941</name>
</gene>
<keyword evidence="6 8" id="KW-0539">Nucleus</keyword>
<dbReference type="GO" id="GO:0004651">
    <property type="term" value="F:polynucleotide 5'-phosphatase activity"/>
    <property type="evidence" value="ECO:0007669"/>
    <property type="project" value="UniProtKB-UniRule"/>
</dbReference>
<dbReference type="InterPro" id="IPR033469">
    <property type="entry name" value="CYTH-like_dom_sf"/>
</dbReference>
<dbReference type="EMBL" id="KN823037">
    <property type="protein sequence ID" value="KIO25689.1"/>
    <property type="molecule type" value="Genomic_DNA"/>
</dbReference>
<feature type="region of interest" description="Disordered" evidence="9">
    <location>
        <begin position="1"/>
        <end position="23"/>
    </location>
</feature>
<reference evidence="11 12" key="1">
    <citation type="submission" date="2014-04" db="EMBL/GenBank/DDBJ databases">
        <authorList>
            <consortium name="DOE Joint Genome Institute"/>
            <person name="Kuo A."/>
            <person name="Girlanda M."/>
            <person name="Perotto S."/>
            <person name="Kohler A."/>
            <person name="Nagy L.G."/>
            <person name="Floudas D."/>
            <person name="Copeland A."/>
            <person name="Barry K.W."/>
            <person name="Cichocki N."/>
            <person name="Veneault-Fourrey C."/>
            <person name="LaButti K."/>
            <person name="Lindquist E.A."/>
            <person name="Lipzen A."/>
            <person name="Lundell T."/>
            <person name="Morin E."/>
            <person name="Murat C."/>
            <person name="Sun H."/>
            <person name="Tunlid A."/>
            <person name="Henrissat B."/>
            <person name="Grigoriev I.V."/>
            <person name="Hibbett D.S."/>
            <person name="Martin F."/>
            <person name="Nordberg H.P."/>
            <person name="Cantor M.N."/>
            <person name="Hua S.X."/>
        </authorList>
    </citation>
    <scope>NUCLEOTIDE SEQUENCE [LARGE SCALE GENOMIC DNA]</scope>
    <source>
        <strain evidence="11 12">MUT 4182</strain>
    </source>
</reference>
<proteinExistence type="inferred from homology"/>
<evidence type="ECO:0000256" key="3">
    <source>
        <dbReference type="ARBA" id="ARBA00006345"/>
    </source>
</evidence>
<dbReference type="OrthoDB" id="272147at2759"/>